<dbReference type="HOGENOM" id="CLU_176840_1_1_5"/>
<sequence>MSYLMWLVPIALGMGAVGLMAFLWSMRSGQYDDLDGAAERVLLTNAADAPLRDKKWEDMEHASSRHRLSKVQKGGKLS</sequence>
<proteinExistence type="predicted"/>
<dbReference type="NCBIfam" id="TIGR00847">
    <property type="entry name" value="ccoS"/>
    <property type="match status" value="1"/>
</dbReference>
<protein>
    <submittedName>
        <fullName evidence="3">Cbb3-type cytochrome-c oxidase maturation nitrogen fixation FixS-like protein</fullName>
    </submittedName>
</protein>
<name>A0A0B4X326_9HYPH</name>
<reference evidence="3 4" key="1">
    <citation type="submission" date="2013-11" db="EMBL/GenBank/DDBJ databases">
        <title>Complete genome sequence of Rhizobium gallicum bv. gallicum R602.</title>
        <authorList>
            <person name="Bustos P."/>
            <person name="Santamaria R.I."/>
            <person name="Lozano L."/>
            <person name="Acosta J.L."/>
            <person name="Ormeno-Orrillo E."/>
            <person name="Rogel M.A."/>
            <person name="Romero D."/>
            <person name="Cevallos M.A."/>
            <person name="Martinez-Romero E."/>
            <person name="Gonzalez V."/>
        </authorList>
    </citation>
    <scope>NUCLEOTIDE SEQUENCE [LARGE SCALE GENOMIC DNA]</scope>
    <source>
        <strain evidence="3 4">R602</strain>
    </source>
</reference>
<dbReference type="PANTHER" id="PTHR41532:SF1">
    <property type="entry name" value="FIXS PROTEIN"/>
    <property type="match status" value="1"/>
</dbReference>
<dbReference type="RefSeq" id="WP_039845886.1">
    <property type="nucleotide sequence ID" value="NZ_CP006877.1"/>
</dbReference>
<feature type="compositionally biased region" description="Basic and acidic residues" evidence="1">
    <location>
        <begin position="54"/>
        <end position="63"/>
    </location>
</feature>
<evidence type="ECO:0000256" key="1">
    <source>
        <dbReference type="SAM" id="MobiDB-lite"/>
    </source>
</evidence>
<dbReference type="AlphaFoldDB" id="A0A0B4X326"/>
<keyword evidence="2" id="KW-1133">Transmembrane helix</keyword>
<evidence type="ECO:0000313" key="3">
    <source>
        <dbReference type="EMBL" id="AJD42514.1"/>
    </source>
</evidence>
<evidence type="ECO:0000313" key="4">
    <source>
        <dbReference type="Proteomes" id="UP000031368"/>
    </source>
</evidence>
<accession>A0A0B4X326</accession>
<organism evidence="3 4">
    <name type="scientific">Rhizobium gallicum bv. gallicum R602sp</name>
    <dbReference type="NCBI Taxonomy" id="1041138"/>
    <lineage>
        <taxon>Bacteria</taxon>
        <taxon>Pseudomonadati</taxon>
        <taxon>Pseudomonadota</taxon>
        <taxon>Alphaproteobacteria</taxon>
        <taxon>Hyphomicrobiales</taxon>
        <taxon>Rhizobiaceae</taxon>
        <taxon>Rhizobium/Agrobacterium group</taxon>
        <taxon>Rhizobium</taxon>
    </lineage>
</organism>
<dbReference type="Proteomes" id="UP000031368">
    <property type="component" value="Chromosome"/>
</dbReference>
<keyword evidence="2" id="KW-0812">Transmembrane</keyword>
<keyword evidence="4" id="KW-1185">Reference proteome</keyword>
<dbReference type="InterPro" id="IPR004714">
    <property type="entry name" value="Cyt_oxidase_maturation_cbb3"/>
</dbReference>
<keyword evidence="2" id="KW-0472">Membrane</keyword>
<feature type="region of interest" description="Disordered" evidence="1">
    <location>
        <begin position="54"/>
        <end position="78"/>
    </location>
</feature>
<gene>
    <name evidence="3" type="ORF">RGR602_CH03198</name>
</gene>
<dbReference type="Pfam" id="PF03597">
    <property type="entry name" value="FixS"/>
    <property type="match status" value="1"/>
</dbReference>
<dbReference type="PANTHER" id="PTHR41532">
    <property type="entry name" value="FIXS PROTEIN"/>
    <property type="match status" value="1"/>
</dbReference>
<dbReference type="KEGG" id="rga:RGR602_CH03198"/>
<feature type="transmembrane region" description="Helical" evidence="2">
    <location>
        <begin position="6"/>
        <end position="24"/>
    </location>
</feature>
<evidence type="ECO:0000256" key="2">
    <source>
        <dbReference type="SAM" id="Phobius"/>
    </source>
</evidence>
<dbReference type="EMBL" id="CP006877">
    <property type="protein sequence ID" value="AJD42514.1"/>
    <property type="molecule type" value="Genomic_DNA"/>
</dbReference>